<dbReference type="Proteomes" id="UP000232875">
    <property type="component" value="Unassembled WGS sequence"/>
</dbReference>
<organism evidence="6 7">
    <name type="scientific">Malassezia vespertilionis</name>
    <dbReference type="NCBI Taxonomy" id="2020962"/>
    <lineage>
        <taxon>Eukaryota</taxon>
        <taxon>Fungi</taxon>
        <taxon>Dikarya</taxon>
        <taxon>Basidiomycota</taxon>
        <taxon>Ustilaginomycotina</taxon>
        <taxon>Malasseziomycetes</taxon>
        <taxon>Malasseziales</taxon>
        <taxon>Malasseziaceae</taxon>
        <taxon>Malassezia</taxon>
    </lineage>
</organism>
<evidence type="ECO:0000256" key="3">
    <source>
        <dbReference type="SAM" id="MobiDB-lite"/>
    </source>
</evidence>
<dbReference type="InterPro" id="IPR004843">
    <property type="entry name" value="Calcineurin-like_PHP"/>
</dbReference>
<protein>
    <recommendedName>
        <fullName evidence="5">Calcineurin-like phosphoesterase domain-containing protein</fullName>
    </recommendedName>
</protein>
<feature type="domain" description="Calcineurin-like phosphoesterase" evidence="5">
    <location>
        <begin position="1024"/>
        <end position="1232"/>
    </location>
</feature>
<feature type="domain" description="Calcineurin-like phosphoesterase" evidence="5">
    <location>
        <begin position="258"/>
        <end position="550"/>
    </location>
</feature>
<evidence type="ECO:0000256" key="4">
    <source>
        <dbReference type="SAM" id="SignalP"/>
    </source>
</evidence>
<dbReference type="PANTHER" id="PTHR10340:SF27">
    <property type="entry name" value="ACL091CP"/>
    <property type="match status" value="1"/>
</dbReference>
<evidence type="ECO:0000313" key="7">
    <source>
        <dbReference type="Proteomes" id="UP000232875"/>
    </source>
</evidence>
<keyword evidence="4" id="KW-0732">Signal</keyword>
<evidence type="ECO:0000259" key="5">
    <source>
        <dbReference type="Pfam" id="PF00149"/>
    </source>
</evidence>
<name>A0A2N1JA85_9BASI</name>
<accession>A0A2N1JA85</accession>
<feature type="signal peptide" evidence="4">
    <location>
        <begin position="1"/>
        <end position="22"/>
    </location>
</feature>
<feature type="chain" id="PRO_5014631910" description="Calcineurin-like phosphoesterase domain-containing protein" evidence="4">
    <location>
        <begin position="23"/>
        <end position="1421"/>
    </location>
</feature>
<dbReference type="OrthoDB" id="282973at2759"/>
<dbReference type="Pfam" id="PF00149">
    <property type="entry name" value="Metallophos"/>
    <property type="match status" value="2"/>
</dbReference>
<dbReference type="GO" id="GO:0008081">
    <property type="term" value="F:phosphoric diester hydrolase activity"/>
    <property type="evidence" value="ECO:0007669"/>
    <property type="project" value="TreeGrafter"/>
</dbReference>
<dbReference type="Gene3D" id="3.60.21.10">
    <property type="match status" value="2"/>
</dbReference>
<evidence type="ECO:0000313" key="6">
    <source>
        <dbReference type="EMBL" id="PKI83402.1"/>
    </source>
</evidence>
<dbReference type="CDD" id="cd00842">
    <property type="entry name" value="MPP_ASMase"/>
    <property type="match status" value="2"/>
</dbReference>
<evidence type="ECO:0000256" key="2">
    <source>
        <dbReference type="ARBA" id="ARBA00023180"/>
    </source>
</evidence>
<dbReference type="SUPFAM" id="SSF56300">
    <property type="entry name" value="Metallo-dependent phosphatases"/>
    <property type="match status" value="2"/>
</dbReference>
<dbReference type="InterPro" id="IPR029052">
    <property type="entry name" value="Metallo-depent_PP-like"/>
</dbReference>
<sequence>MIVIYFFSVVCLALGAVASAASKPNAGTPVYTGPATFPTQVFQSMYYMPKNKEQEPRPVVTRLNGGVFPDKLNNPWQLPTSPPKSEDLMPQAVPGSANIDKLIGDLYSLAAQLFRPNSGSKPLCNVCRTAAETLQKLAHIDPEILPGIMGVLCDSFGIFGLLDIKQECKRTLGKAVYGGPITQMLSYANVTGNAPDATQMCAQIPILNFCEWPSEKLSDDFLNEWFRGKRHASAQVKKAWETKRAKVQWDANSEDLLRVSHVSDLHIDGRYMVGAESRCTFGETVACCRSNSFNNTLFHGQFTHGHLDFSQISKPSNYWGSLPCDTPWSLMANSMQAMHNLGGKNGFDLALFTGDLVAHDDLYRYSHDWTEYSEQSLYDMMKYYLGDTPLLTTLGNHDTSPENQMAPKGLPDEASKAFSWDLDYVADLWSAHKWLNNKAKNEVRKHYGAYSISPRSGLRVISLNTDFWYVPNVYNYVNTENPDMSGVLRFLTDELFAAEEAGERVWIIGHVLTGWNGKEALDKPGNLFYQIVSRFAPHTIAHIFFGHTHEDQFQNFYYNDNGESGTADRHAKHAVAQAFIAPSITPYTNLNPAIRVYKVDPTTYDVLDYDQYYTQMDDFDALVDSNANHGPVWRHLYSAREAYGNFSGSVTSGKYDAGVALNGTKWPTNAPLNGSFWAALTDEMEHTPSLVTLFSDYQSRLSPTAPYITTTEFGTAVYTVPSAFPTSEFPSMEYMPSGREGAPRPVITKVTGGEYSKALNDPMKLPSAAPSSEGVLPQPSSSAASKVGDKDKYRKNALRHLESIIDNNQTSTCDRCRSALRYGQKVSRAAPDIVPGLMVDLCKKYKYEKNPTVDIGCEGALGASQLGGVYTQVLSFANFEDGSPGLDYLCARYIYGNSCELPEMDILSQDFLSDWFNGQLHPPAKVVSRSKKVGPKADKKLRALHASDFHVDARYLVGAEGACTSGQCCRSDSFNKTLWDKPVFEAGTLPRDNISEPASYYGYYHCDPPWSLIAAGMQGISGIIKEGGDFDVALFTGDLATHDADWHISQDLVKYSEESLYDMFHRHLGNTTMVVALGNHDSSPADFVSVSDLPDNLSGQLSWDYDNVAALVKSNGWGNDSITEKIKTHYGGYSISPRQGLRMVALNSDFWYKGNPMSYLDLSNPDRSGMLRWLTDELQEAEDRNERVWIIAHVLTGWSGRDALDNPTNLFYHIVSRYSHTIAHIFFGHTHEDEFQVFYESSNGNSSSVSKKTKDARAMAFIGPSLTPLTNVNPSLRVYEVDPQTYEVMDYLQYYTPVSEFGNVGDNGPIWHLLYKARETYGTFRASLQAGTYDAPVALSDDGVWPDDAPLNASFWAALTDEMEQRPSLVELHHMYQGRNSPRSPSCSTKECHEAKICYMRSGSSNLGRSCPSGFDSVQGG</sequence>
<dbReference type="PANTHER" id="PTHR10340">
    <property type="entry name" value="SPHINGOMYELIN PHOSPHODIESTERASE"/>
    <property type="match status" value="1"/>
</dbReference>
<gene>
    <name evidence="6" type="ORF">MVES_002421</name>
</gene>
<dbReference type="STRING" id="2020962.A0A2N1JA85"/>
<dbReference type="InterPro" id="IPR041805">
    <property type="entry name" value="ASMase/PPN1_MPP"/>
</dbReference>
<reference evidence="6 7" key="1">
    <citation type="submission" date="2017-10" db="EMBL/GenBank/DDBJ databases">
        <title>A novel species of cold-tolerant Malassezia isolated from bats.</title>
        <authorList>
            <person name="Lorch J.M."/>
            <person name="Palmer J.M."/>
            <person name="Vanderwolf K.J."/>
            <person name="Schmidt K.Z."/>
            <person name="Verant M.L."/>
            <person name="Weller T.J."/>
            <person name="Blehert D.S."/>
        </authorList>
    </citation>
    <scope>NUCLEOTIDE SEQUENCE [LARGE SCALE GENOMIC DNA]</scope>
    <source>
        <strain evidence="6 7">NWHC:44797-103</strain>
    </source>
</reference>
<keyword evidence="1" id="KW-0378">Hydrolase</keyword>
<proteinExistence type="predicted"/>
<dbReference type="EMBL" id="KZ454991">
    <property type="protein sequence ID" value="PKI83402.1"/>
    <property type="molecule type" value="Genomic_DNA"/>
</dbReference>
<keyword evidence="2" id="KW-0325">Glycoprotein</keyword>
<evidence type="ECO:0000256" key="1">
    <source>
        <dbReference type="ARBA" id="ARBA00022801"/>
    </source>
</evidence>
<feature type="region of interest" description="Disordered" evidence="3">
    <location>
        <begin position="758"/>
        <end position="789"/>
    </location>
</feature>
<dbReference type="GO" id="GO:0005615">
    <property type="term" value="C:extracellular space"/>
    <property type="evidence" value="ECO:0007669"/>
    <property type="project" value="TreeGrafter"/>
</dbReference>
<keyword evidence="7" id="KW-1185">Reference proteome</keyword>